<keyword evidence="3" id="KW-1185">Reference proteome</keyword>
<feature type="region of interest" description="Disordered" evidence="1">
    <location>
        <begin position="272"/>
        <end position="298"/>
    </location>
</feature>
<dbReference type="OrthoDB" id="3226250at2759"/>
<proteinExistence type="predicted"/>
<dbReference type="RefSeq" id="XP_003036913.1">
    <property type="nucleotide sequence ID" value="XM_003036867.1"/>
</dbReference>
<dbReference type="InParanoid" id="D8PLD6"/>
<accession>D8PLD6</accession>
<sequence>MVLHAALEKPFGPYNLDDVLDGGAIPQLTSITHFKMKRDGRVTGLDETEFIPRPPDGWDAKIPITASAILEVEDLSWLTQAGKKRLQEDCTGRHPRLELESIYHGKQKVKLRVRFTMSEVPAAFMNGDKHADDELKIQWWSKNSSRNFFERYRALALLIHLKETDPETPVEDRDIKYFIRKYKEMLDDPDPESYLFRASLNEDAPANAPKPGRHRYIPDVEIKVMLGLQADWLLAQALVSAQASKGKFLDIPKWLKFCRKVRAKRRTPEGLGWGPFLQREDESEGPIEDDHWAPSRSRGRLRSAILPIAD</sequence>
<evidence type="ECO:0000256" key="1">
    <source>
        <dbReference type="SAM" id="MobiDB-lite"/>
    </source>
</evidence>
<organism evidence="3">
    <name type="scientific">Schizophyllum commune (strain H4-8 / FGSC 9210)</name>
    <name type="common">Split gill fungus</name>
    <dbReference type="NCBI Taxonomy" id="578458"/>
    <lineage>
        <taxon>Eukaryota</taxon>
        <taxon>Fungi</taxon>
        <taxon>Dikarya</taxon>
        <taxon>Basidiomycota</taxon>
        <taxon>Agaricomycotina</taxon>
        <taxon>Agaricomycetes</taxon>
        <taxon>Agaricomycetidae</taxon>
        <taxon>Agaricales</taxon>
        <taxon>Schizophyllaceae</taxon>
        <taxon>Schizophyllum</taxon>
    </lineage>
</organism>
<evidence type="ECO:0000313" key="2">
    <source>
        <dbReference type="EMBL" id="EFJ02011.1"/>
    </source>
</evidence>
<dbReference type="eggNOG" id="ENOG502R14W">
    <property type="taxonomic scope" value="Eukaryota"/>
</dbReference>
<gene>
    <name evidence="2" type="ORF">SCHCODRAFT_255226</name>
</gene>
<dbReference type="KEGG" id="scm:SCHCO_02599451"/>
<evidence type="ECO:0000313" key="3">
    <source>
        <dbReference type="Proteomes" id="UP000007431"/>
    </source>
</evidence>
<name>D8PLD6_SCHCM</name>
<dbReference type="GeneID" id="9588774"/>
<protein>
    <submittedName>
        <fullName evidence="2">Expressed protein</fullName>
    </submittedName>
</protein>
<reference evidence="2 3" key="1">
    <citation type="journal article" date="2010" name="Nat. Biotechnol.">
        <title>Genome sequence of the model mushroom Schizophyllum commune.</title>
        <authorList>
            <person name="Ohm R.A."/>
            <person name="de Jong J.F."/>
            <person name="Lugones L.G."/>
            <person name="Aerts A."/>
            <person name="Kothe E."/>
            <person name="Stajich J.E."/>
            <person name="de Vries R.P."/>
            <person name="Record E."/>
            <person name="Levasseur A."/>
            <person name="Baker S.E."/>
            <person name="Bartholomew K.A."/>
            <person name="Coutinho P.M."/>
            <person name="Erdmann S."/>
            <person name="Fowler T.J."/>
            <person name="Gathman A.C."/>
            <person name="Lombard V."/>
            <person name="Henrissat B."/>
            <person name="Knabe N."/>
            <person name="Kuees U."/>
            <person name="Lilly W.W."/>
            <person name="Lindquist E."/>
            <person name="Lucas S."/>
            <person name="Magnuson J.K."/>
            <person name="Piumi F."/>
            <person name="Raudaskoski M."/>
            <person name="Salamov A."/>
            <person name="Schmutz J."/>
            <person name="Schwarze F.W.M.R."/>
            <person name="vanKuyk P.A."/>
            <person name="Horton J.S."/>
            <person name="Grigoriev I.V."/>
            <person name="Woesten H.A.B."/>
        </authorList>
    </citation>
    <scope>NUCLEOTIDE SEQUENCE [LARGE SCALE GENOMIC DNA]</scope>
    <source>
        <strain evidence="3">H4-8 / FGSC 9210</strain>
    </source>
</reference>
<dbReference type="HOGENOM" id="CLU_897589_0_0_1"/>
<dbReference type="Proteomes" id="UP000007431">
    <property type="component" value="Unassembled WGS sequence"/>
</dbReference>
<dbReference type="AlphaFoldDB" id="D8PLD6"/>
<dbReference type="VEuPathDB" id="FungiDB:SCHCODRAFT_02599451"/>
<dbReference type="EMBL" id="GL377302">
    <property type="protein sequence ID" value="EFJ02011.1"/>
    <property type="molecule type" value="Genomic_DNA"/>
</dbReference>